<dbReference type="SUPFAM" id="SSF53681">
    <property type="entry name" value="Aspartate/glutamate racemase"/>
    <property type="match status" value="2"/>
</dbReference>
<dbReference type="PANTHER" id="PTHR21198:SF7">
    <property type="entry name" value="ASPARTATE-GLUTAMATE RACEMASE FAMILY"/>
    <property type="match status" value="1"/>
</dbReference>
<evidence type="ECO:0000313" key="4">
    <source>
        <dbReference type="Proteomes" id="UP000658131"/>
    </source>
</evidence>
<dbReference type="EMBL" id="JACRTB010000004">
    <property type="protein sequence ID" value="MBC8575444.1"/>
    <property type="molecule type" value="Genomic_DNA"/>
</dbReference>
<organism evidence="3 4">
    <name type="scientific">Yanshouia hominis</name>
    <dbReference type="NCBI Taxonomy" id="2763673"/>
    <lineage>
        <taxon>Bacteria</taxon>
        <taxon>Bacillati</taxon>
        <taxon>Bacillota</taxon>
        <taxon>Clostridia</taxon>
        <taxon>Eubacteriales</taxon>
        <taxon>Oscillospiraceae</taxon>
        <taxon>Yanshouia</taxon>
    </lineage>
</organism>
<accession>A0ABR7NGL1</accession>
<dbReference type="PANTHER" id="PTHR21198">
    <property type="entry name" value="GLUTAMATE RACEMASE"/>
    <property type="match status" value="1"/>
</dbReference>
<dbReference type="PROSITE" id="PS00923">
    <property type="entry name" value="ASP_GLU_RACEMASE_1"/>
    <property type="match status" value="1"/>
</dbReference>
<keyword evidence="4" id="KW-1185">Reference proteome</keyword>
<evidence type="ECO:0000313" key="3">
    <source>
        <dbReference type="EMBL" id="MBC8575444.1"/>
    </source>
</evidence>
<dbReference type="Gene3D" id="3.40.50.1860">
    <property type="match status" value="2"/>
</dbReference>
<dbReference type="Proteomes" id="UP000658131">
    <property type="component" value="Unassembled WGS sequence"/>
</dbReference>
<dbReference type="RefSeq" id="WP_262399085.1">
    <property type="nucleotide sequence ID" value="NZ_JACRTB010000004.1"/>
</dbReference>
<sequence length="241" mass="25711">MQTQQNRTIGILGGMGPLATVDLFRRIVEMADSPNDQGHPRVLIDSNTNISDRTAAILNGGADPLPEMVRAALLLERGGADVLIMGCNTAHYFYPEICRFVHVPFLNMLEETAKAALDKGFGSVGLLATDGTIRSGVYAREFERHGIELLTPGPEGQKALMEMIYSGVKAGKTSWPTGAVAQVLSDLAGRGACAAVLGCTELPLAFENYRIESPLPLLDPTAILAKSALMAVGSKIRAEFL</sequence>
<dbReference type="InterPro" id="IPR018187">
    <property type="entry name" value="Asp/Glu_racemase_AS_1"/>
</dbReference>
<proteinExistence type="inferred from homology"/>
<dbReference type="Pfam" id="PF01177">
    <property type="entry name" value="Asp_Glu_race"/>
    <property type="match status" value="1"/>
</dbReference>
<protein>
    <submittedName>
        <fullName evidence="3">Amino acid racemase</fullName>
        <ecNumber evidence="3">5.1.1.-</ecNumber>
    </submittedName>
</protein>
<dbReference type="GO" id="GO:0016853">
    <property type="term" value="F:isomerase activity"/>
    <property type="evidence" value="ECO:0007669"/>
    <property type="project" value="UniProtKB-KW"/>
</dbReference>
<dbReference type="InterPro" id="IPR001920">
    <property type="entry name" value="Asp/Glu_race"/>
</dbReference>
<gene>
    <name evidence="3" type="ORF">H8717_03315</name>
</gene>
<evidence type="ECO:0000256" key="2">
    <source>
        <dbReference type="ARBA" id="ARBA00023235"/>
    </source>
</evidence>
<reference evidence="3 4" key="1">
    <citation type="submission" date="2020-08" db="EMBL/GenBank/DDBJ databases">
        <title>Genome public.</title>
        <authorList>
            <person name="Liu C."/>
            <person name="Sun Q."/>
        </authorList>
    </citation>
    <scope>NUCLEOTIDE SEQUENCE [LARGE SCALE GENOMIC DNA]</scope>
    <source>
        <strain evidence="3 4">BX1</strain>
    </source>
</reference>
<comment type="similarity">
    <text evidence="1">Belongs to the aspartate/glutamate racemases family.</text>
</comment>
<dbReference type="InterPro" id="IPR004380">
    <property type="entry name" value="Asp_race"/>
</dbReference>
<comment type="caution">
    <text evidence="3">The sequence shown here is derived from an EMBL/GenBank/DDBJ whole genome shotgun (WGS) entry which is preliminary data.</text>
</comment>
<name>A0ABR7NGL1_9FIRM</name>
<dbReference type="EC" id="5.1.1.-" evidence="3"/>
<keyword evidence="2 3" id="KW-0413">Isomerase</keyword>
<dbReference type="InterPro" id="IPR015942">
    <property type="entry name" value="Asp/Glu/hydantoin_racemase"/>
</dbReference>
<evidence type="ECO:0000256" key="1">
    <source>
        <dbReference type="ARBA" id="ARBA00007847"/>
    </source>
</evidence>
<dbReference type="NCBIfam" id="TIGR00035">
    <property type="entry name" value="asp_race"/>
    <property type="match status" value="1"/>
</dbReference>